<dbReference type="PANTHER" id="PTHR22953:SF153">
    <property type="entry name" value="PURPLE ACID PHOSPHATASE"/>
    <property type="match status" value="1"/>
</dbReference>
<dbReference type="InterPro" id="IPR029052">
    <property type="entry name" value="Metallo-depent_PP-like"/>
</dbReference>
<sequence length="66" mass="7861">MVLLHAPWYNSNYAHQLEPESVQTKEAMEEMIYGARADVVFVGHVHAYERFVCFFYPQFYDRISNN</sequence>
<dbReference type="Proteomes" id="UP000593564">
    <property type="component" value="Unassembled WGS sequence"/>
</dbReference>
<keyword evidence="1" id="KW-0732">Signal</keyword>
<dbReference type="Gene3D" id="3.60.21.10">
    <property type="match status" value="1"/>
</dbReference>
<dbReference type="SUPFAM" id="SSF56300">
    <property type="entry name" value="Metallo-dependent phosphatases"/>
    <property type="match status" value="1"/>
</dbReference>
<protein>
    <recommendedName>
        <fullName evidence="4">Calcineurin-like phosphoesterase domain-containing protein</fullName>
    </recommendedName>
</protein>
<gene>
    <name evidence="2" type="ORF">HYC85_006865</name>
</gene>
<dbReference type="GO" id="GO:0003993">
    <property type="term" value="F:acid phosphatase activity"/>
    <property type="evidence" value="ECO:0007669"/>
    <property type="project" value="InterPro"/>
</dbReference>
<accession>A0A7J7HMP3</accession>
<evidence type="ECO:0000313" key="2">
    <source>
        <dbReference type="EMBL" id="KAF5954009.1"/>
    </source>
</evidence>
<dbReference type="AlphaFoldDB" id="A0A7J7HMP3"/>
<proteinExistence type="predicted"/>
<evidence type="ECO:0008006" key="4">
    <source>
        <dbReference type="Google" id="ProtNLM"/>
    </source>
</evidence>
<dbReference type="PANTHER" id="PTHR22953">
    <property type="entry name" value="ACID PHOSPHATASE RELATED"/>
    <property type="match status" value="1"/>
</dbReference>
<evidence type="ECO:0000313" key="3">
    <source>
        <dbReference type="Proteomes" id="UP000593564"/>
    </source>
</evidence>
<organism evidence="2 3">
    <name type="scientific">Camellia sinensis</name>
    <name type="common">Tea plant</name>
    <name type="synonym">Thea sinensis</name>
    <dbReference type="NCBI Taxonomy" id="4442"/>
    <lineage>
        <taxon>Eukaryota</taxon>
        <taxon>Viridiplantae</taxon>
        <taxon>Streptophyta</taxon>
        <taxon>Embryophyta</taxon>
        <taxon>Tracheophyta</taxon>
        <taxon>Spermatophyta</taxon>
        <taxon>Magnoliopsida</taxon>
        <taxon>eudicotyledons</taxon>
        <taxon>Gunneridae</taxon>
        <taxon>Pentapetalae</taxon>
        <taxon>asterids</taxon>
        <taxon>Ericales</taxon>
        <taxon>Theaceae</taxon>
        <taxon>Camellia</taxon>
    </lineage>
</organism>
<comment type="caution">
    <text evidence="2">The sequence shown here is derived from an EMBL/GenBank/DDBJ whole genome shotgun (WGS) entry which is preliminary data.</text>
</comment>
<name>A0A7J7HMP3_CAMSI</name>
<reference evidence="3" key="1">
    <citation type="journal article" date="2020" name="Nat. Commun.">
        <title>Genome assembly of wild tea tree DASZ reveals pedigree and selection history of tea varieties.</title>
        <authorList>
            <person name="Zhang W."/>
            <person name="Zhang Y."/>
            <person name="Qiu H."/>
            <person name="Guo Y."/>
            <person name="Wan H."/>
            <person name="Zhang X."/>
            <person name="Scossa F."/>
            <person name="Alseekh S."/>
            <person name="Zhang Q."/>
            <person name="Wang P."/>
            <person name="Xu L."/>
            <person name="Schmidt M.H."/>
            <person name="Jia X."/>
            <person name="Li D."/>
            <person name="Zhu A."/>
            <person name="Guo F."/>
            <person name="Chen W."/>
            <person name="Ni D."/>
            <person name="Usadel B."/>
            <person name="Fernie A.R."/>
            <person name="Wen W."/>
        </authorList>
    </citation>
    <scope>NUCLEOTIDE SEQUENCE [LARGE SCALE GENOMIC DNA]</scope>
    <source>
        <strain evidence="3">cv. G240</strain>
    </source>
</reference>
<dbReference type="EMBL" id="JACBKZ010000003">
    <property type="protein sequence ID" value="KAF5954009.1"/>
    <property type="molecule type" value="Genomic_DNA"/>
</dbReference>
<keyword evidence="3" id="KW-1185">Reference proteome</keyword>
<dbReference type="InterPro" id="IPR039331">
    <property type="entry name" value="PAPs-like"/>
</dbReference>
<evidence type="ECO:0000256" key="1">
    <source>
        <dbReference type="ARBA" id="ARBA00022729"/>
    </source>
</evidence>
<reference evidence="2 3" key="2">
    <citation type="submission" date="2020-07" db="EMBL/GenBank/DDBJ databases">
        <title>Genome assembly of wild tea tree DASZ reveals pedigree and selection history of tea varieties.</title>
        <authorList>
            <person name="Zhang W."/>
        </authorList>
    </citation>
    <scope>NUCLEOTIDE SEQUENCE [LARGE SCALE GENOMIC DNA]</scope>
    <source>
        <strain evidence="3">cv. G240</strain>
        <tissue evidence="2">Leaf</tissue>
    </source>
</reference>